<feature type="chain" id="PRO_5022118418" evidence="2">
    <location>
        <begin position="21"/>
        <end position="214"/>
    </location>
</feature>
<keyword evidence="2" id="KW-0732">Signal</keyword>
<reference evidence="3 4" key="1">
    <citation type="submission" date="2019-02" db="EMBL/GenBank/DDBJ databases">
        <title>Deep-cultivation of Planctomycetes and their phenomic and genomic characterization uncovers novel biology.</title>
        <authorList>
            <person name="Wiegand S."/>
            <person name="Jogler M."/>
            <person name="Boedeker C."/>
            <person name="Pinto D."/>
            <person name="Vollmers J."/>
            <person name="Rivas-Marin E."/>
            <person name="Kohn T."/>
            <person name="Peeters S.H."/>
            <person name="Heuer A."/>
            <person name="Rast P."/>
            <person name="Oberbeckmann S."/>
            <person name="Bunk B."/>
            <person name="Jeske O."/>
            <person name="Meyerdierks A."/>
            <person name="Storesund J.E."/>
            <person name="Kallscheuer N."/>
            <person name="Luecker S."/>
            <person name="Lage O.M."/>
            <person name="Pohl T."/>
            <person name="Merkel B.J."/>
            <person name="Hornburger P."/>
            <person name="Mueller R.-W."/>
            <person name="Bruemmer F."/>
            <person name="Labrenz M."/>
            <person name="Spormann A.M."/>
            <person name="Op den Camp H."/>
            <person name="Overmann J."/>
            <person name="Amann R."/>
            <person name="Jetten M.S.M."/>
            <person name="Mascher T."/>
            <person name="Medema M.H."/>
            <person name="Devos D.P."/>
            <person name="Kaster A.-K."/>
            <person name="Ovreas L."/>
            <person name="Rohde M."/>
            <person name="Galperin M.Y."/>
            <person name="Jogler C."/>
        </authorList>
    </citation>
    <scope>NUCLEOTIDE SEQUENCE [LARGE SCALE GENOMIC DNA]</scope>
    <source>
        <strain evidence="3 4">Spa11</strain>
    </source>
</reference>
<sequence length="214" mass="23215" precursor="true">MFRTTLAVAAVSLLTLPAAANHSHKHGPGGGGLHGYVDQVRSQMALVQAQTDATFERSRFSRLIAGDVYRDLDDLCRELDRLEEITARPIVSRGDYRRLERAVERVDDQARDLEEAVRSALADPRRFGGGPGFLPTTRPVYYPGITTRPISSGGLRVVIGGGKVGVSIGATPHVAARPVSVGRHGHRDRNGDALCAMTDNLRLMTRQLVALVSR</sequence>
<accession>A0A518K3G2</accession>
<protein>
    <submittedName>
        <fullName evidence="3">Uncharacterized protein</fullName>
    </submittedName>
</protein>
<proteinExistence type="predicted"/>
<dbReference type="KEGG" id="bmei:Spa11_05150"/>
<name>A0A518K3G2_9BACT</name>
<dbReference type="Proteomes" id="UP000316426">
    <property type="component" value="Chromosome"/>
</dbReference>
<gene>
    <name evidence="3" type="ORF">Spa11_05150</name>
</gene>
<dbReference type="AlphaFoldDB" id="A0A518K3G2"/>
<evidence type="ECO:0000313" key="4">
    <source>
        <dbReference type="Proteomes" id="UP000316426"/>
    </source>
</evidence>
<keyword evidence="4" id="KW-1185">Reference proteome</keyword>
<organism evidence="3 4">
    <name type="scientific">Botrimarina mediterranea</name>
    <dbReference type="NCBI Taxonomy" id="2528022"/>
    <lineage>
        <taxon>Bacteria</taxon>
        <taxon>Pseudomonadati</taxon>
        <taxon>Planctomycetota</taxon>
        <taxon>Planctomycetia</taxon>
        <taxon>Pirellulales</taxon>
        <taxon>Lacipirellulaceae</taxon>
        <taxon>Botrimarina</taxon>
    </lineage>
</organism>
<dbReference type="RefSeq" id="WP_145106861.1">
    <property type="nucleotide sequence ID" value="NZ_CP036349.1"/>
</dbReference>
<keyword evidence="1" id="KW-0175">Coiled coil</keyword>
<evidence type="ECO:0000256" key="1">
    <source>
        <dbReference type="SAM" id="Coils"/>
    </source>
</evidence>
<evidence type="ECO:0000256" key="2">
    <source>
        <dbReference type="SAM" id="SignalP"/>
    </source>
</evidence>
<evidence type="ECO:0000313" key="3">
    <source>
        <dbReference type="EMBL" id="QDV72341.1"/>
    </source>
</evidence>
<feature type="signal peptide" evidence="2">
    <location>
        <begin position="1"/>
        <end position="20"/>
    </location>
</feature>
<dbReference type="EMBL" id="CP036349">
    <property type="protein sequence ID" value="QDV72341.1"/>
    <property type="molecule type" value="Genomic_DNA"/>
</dbReference>
<feature type="coiled-coil region" evidence="1">
    <location>
        <begin position="96"/>
        <end position="123"/>
    </location>
</feature>